<dbReference type="InterPro" id="IPR037150">
    <property type="entry name" value="H-NS_C_dom_sf"/>
</dbReference>
<dbReference type="EMBL" id="CBTK010000255">
    <property type="protein sequence ID" value="CDH46249.1"/>
    <property type="molecule type" value="Genomic_DNA"/>
</dbReference>
<gene>
    <name evidence="2" type="ORF">BN874_400041</name>
</gene>
<dbReference type="RefSeq" id="WP_154724959.1">
    <property type="nucleotide sequence ID" value="NZ_CBTK010000255.1"/>
</dbReference>
<evidence type="ECO:0000313" key="3">
    <source>
        <dbReference type="Proteomes" id="UP000019184"/>
    </source>
</evidence>
<name>A0A7U7J3K4_9GAMM</name>
<dbReference type="AlphaFoldDB" id="A0A7U7J3K4"/>
<dbReference type="Proteomes" id="UP000019184">
    <property type="component" value="Unassembled WGS sequence"/>
</dbReference>
<dbReference type="Gene3D" id="4.10.430.10">
    <property type="entry name" value="Histone-like protein H-NS, C-terminal domain"/>
    <property type="match status" value="1"/>
</dbReference>
<accession>A0A7U7J3K4</accession>
<proteinExistence type="predicted"/>
<dbReference type="SUPFAM" id="SSF81273">
    <property type="entry name" value="H-NS histone-like proteins"/>
    <property type="match status" value="1"/>
</dbReference>
<dbReference type="GO" id="GO:0003677">
    <property type="term" value="F:DNA binding"/>
    <property type="evidence" value="ECO:0007669"/>
    <property type="project" value="InterPro"/>
</dbReference>
<protein>
    <recommendedName>
        <fullName evidence="1">DNA-binding protein H-NS-like C-terminal domain-containing protein</fullName>
    </recommendedName>
</protein>
<dbReference type="InterPro" id="IPR027444">
    <property type="entry name" value="H-NS_C_dom"/>
</dbReference>
<evidence type="ECO:0000259" key="1">
    <source>
        <dbReference type="SMART" id="SM00528"/>
    </source>
</evidence>
<dbReference type="SMART" id="SM00528">
    <property type="entry name" value="HNS"/>
    <property type="match status" value="1"/>
</dbReference>
<keyword evidence="3" id="KW-1185">Reference proteome</keyword>
<evidence type="ECO:0000313" key="2">
    <source>
        <dbReference type="EMBL" id="CDH46249.1"/>
    </source>
</evidence>
<comment type="caution">
    <text evidence="2">The sequence shown here is derived from an EMBL/GenBank/DDBJ whole genome shotgun (WGS) entry which is preliminary data.</text>
</comment>
<sequence>MSNPLEVIIEASSIEQLKALIKSAEDAIELKKAGEIQAIREQMVQMANQVDMTPEGILAYSTRKKRSSGKAKFRNLNSPWQTWTGHGKKPGWMKQALENGADIEAFRIPE</sequence>
<feature type="domain" description="DNA-binding protein H-NS-like C-terminal" evidence="1">
    <location>
        <begin position="63"/>
        <end position="108"/>
    </location>
</feature>
<reference evidence="2 3" key="1">
    <citation type="journal article" date="2014" name="ISME J.">
        <title>Candidatus Competibacter-lineage genomes retrieved from metagenomes reveal functional metabolic diversity.</title>
        <authorList>
            <person name="McIlroy S.J."/>
            <person name="Albertsen M."/>
            <person name="Andresen E.K."/>
            <person name="Saunders A.M."/>
            <person name="Kristiansen R."/>
            <person name="Stokholm-Bjerregaard M."/>
            <person name="Nielsen K.L."/>
            <person name="Nielsen P.H."/>
        </authorList>
    </citation>
    <scope>NUCLEOTIDE SEQUENCE [LARGE SCALE GENOMIC DNA]</scope>
    <source>
        <strain evidence="2 3">Run_B_J11</strain>
    </source>
</reference>
<dbReference type="OrthoDB" id="5297879at2"/>
<dbReference type="Pfam" id="PF00816">
    <property type="entry name" value="Histone_HNS"/>
    <property type="match status" value="1"/>
</dbReference>
<organism evidence="2 3">
    <name type="scientific">Candidatus Contendobacter odensis Run_B_J11</name>
    <dbReference type="NCBI Taxonomy" id="1400861"/>
    <lineage>
        <taxon>Bacteria</taxon>
        <taxon>Pseudomonadati</taxon>
        <taxon>Pseudomonadota</taxon>
        <taxon>Gammaproteobacteria</taxon>
        <taxon>Candidatus Competibacteraceae</taxon>
        <taxon>Candidatus Contendibacter</taxon>
    </lineage>
</organism>